<dbReference type="Pfam" id="PF22624">
    <property type="entry name" value="AASDHPPT_N"/>
    <property type="match status" value="1"/>
</dbReference>
<dbReference type="Pfam" id="PF01648">
    <property type="entry name" value="ACPS"/>
    <property type="match status" value="1"/>
</dbReference>
<dbReference type="InterPro" id="IPR055066">
    <property type="entry name" value="AASDHPPT_N"/>
</dbReference>
<dbReference type="AlphaFoldDB" id="A0A940X5V9"/>
<dbReference type="RefSeq" id="WP_210665115.1">
    <property type="nucleotide sequence ID" value="NZ_JAGFBV010000003.1"/>
</dbReference>
<dbReference type="InterPro" id="IPR037143">
    <property type="entry name" value="4-PPantetheinyl_Trfase_dom_sf"/>
</dbReference>
<evidence type="ECO:0000313" key="6">
    <source>
        <dbReference type="Proteomes" id="UP000675047"/>
    </source>
</evidence>
<accession>A0A940X5V9</accession>
<evidence type="ECO:0000259" key="3">
    <source>
        <dbReference type="Pfam" id="PF01648"/>
    </source>
</evidence>
<dbReference type="InterPro" id="IPR050559">
    <property type="entry name" value="P-Pant_transferase_sf"/>
</dbReference>
<dbReference type="GO" id="GO:0000287">
    <property type="term" value="F:magnesium ion binding"/>
    <property type="evidence" value="ECO:0007669"/>
    <property type="project" value="InterPro"/>
</dbReference>
<sequence>MIYIYYSYLSKENHESLLKNDLPKFPLDYQEKIKRYRRWQDAQLSLLGRILLFNGIEEIYKQNPHDKVIKHTKYSKPYFDNDLIRFNISHSGDIVVCALSDKHEIGIDVEIVTEIEIDEFKSQMTEIERNNVMLSSNIKDSFFDYWTQKEAVIKAHGNGLSIPLKSFEILDNTTKIDDEKYYLKELKIDKKYKCYISLKMDISEISIKKHIINPII</sequence>
<dbReference type="SUPFAM" id="SSF56214">
    <property type="entry name" value="4'-phosphopantetheinyl transferase"/>
    <property type="match status" value="2"/>
</dbReference>
<dbReference type="Gene3D" id="3.90.470.20">
    <property type="entry name" value="4'-phosphopantetheinyl transferase domain"/>
    <property type="match status" value="2"/>
</dbReference>
<dbReference type="PANTHER" id="PTHR12215:SF10">
    <property type="entry name" value="L-AMINOADIPATE-SEMIALDEHYDE DEHYDROGENASE-PHOSPHOPANTETHEINYL TRANSFERASE"/>
    <property type="match status" value="1"/>
</dbReference>
<name>A0A940X5V9_9FLAO</name>
<feature type="domain" description="4'-phosphopantetheinyl transferase" evidence="3">
    <location>
        <begin position="105"/>
        <end position="188"/>
    </location>
</feature>
<keyword evidence="6" id="KW-1185">Reference proteome</keyword>
<dbReference type="InterPro" id="IPR008278">
    <property type="entry name" value="4-PPantetheinyl_Trfase_dom"/>
</dbReference>
<dbReference type="EMBL" id="JAGFBV010000003">
    <property type="protein sequence ID" value="MBP4137074.1"/>
    <property type="molecule type" value="Genomic_DNA"/>
</dbReference>
<keyword evidence="2 5" id="KW-0808">Transferase</keyword>
<reference evidence="5 6" key="1">
    <citation type="submission" date="2021-03" db="EMBL/GenBank/DDBJ databases">
        <title>Flavobacterium Flabelliformis Sp. Nov. And Flavobacterium Geliluteum Sp. Nov., Two Novel Multidrug Resistant Psychrophilic Species Isolated From Antarctica.</title>
        <authorList>
            <person name="Kralova S."/>
            <person name="Busse H.J."/>
            <person name="Bezdicek M."/>
            <person name="Nykrynova M."/>
            <person name="Kroupova E."/>
            <person name="Krsek D."/>
            <person name="Sedlacek I."/>
        </authorList>
    </citation>
    <scope>NUCLEOTIDE SEQUENCE [LARGE SCALE GENOMIC DNA]</scope>
    <source>
        <strain evidence="5 6">P7388</strain>
    </source>
</reference>
<comment type="caution">
    <text evidence="5">The sequence shown here is derived from an EMBL/GenBank/DDBJ whole genome shotgun (WGS) entry which is preliminary data.</text>
</comment>
<dbReference type="GO" id="GO:0008897">
    <property type="term" value="F:holo-[acyl-carrier-protein] synthase activity"/>
    <property type="evidence" value="ECO:0007669"/>
    <property type="project" value="InterPro"/>
</dbReference>
<proteinExistence type="inferred from homology"/>
<comment type="similarity">
    <text evidence="1">Belongs to the P-Pant transferase superfamily. Gsp/Sfp/HetI/AcpT family.</text>
</comment>
<protein>
    <submittedName>
        <fullName evidence="5">4'-phosphopantetheinyl transferase superfamily protein</fullName>
    </submittedName>
</protein>
<dbReference type="PANTHER" id="PTHR12215">
    <property type="entry name" value="PHOSPHOPANTETHEINE TRANSFERASE"/>
    <property type="match status" value="1"/>
</dbReference>
<dbReference type="GO" id="GO:0005829">
    <property type="term" value="C:cytosol"/>
    <property type="evidence" value="ECO:0007669"/>
    <property type="project" value="TreeGrafter"/>
</dbReference>
<feature type="domain" description="4'-phosphopantetheinyl transferase N-terminal" evidence="4">
    <location>
        <begin position="28"/>
        <end position="98"/>
    </location>
</feature>
<dbReference type="GO" id="GO:0019878">
    <property type="term" value="P:lysine biosynthetic process via aminoadipic acid"/>
    <property type="evidence" value="ECO:0007669"/>
    <property type="project" value="TreeGrafter"/>
</dbReference>
<evidence type="ECO:0000256" key="1">
    <source>
        <dbReference type="ARBA" id="ARBA00010990"/>
    </source>
</evidence>
<evidence type="ECO:0000313" key="5">
    <source>
        <dbReference type="EMBL" id="MBP4137074.1"/>
    </source>
</evidence>
<gene>
    <name evidence="5" type="ORF">J3495_03150</name>
</gene>
<organism evidence="5 6">
    <name type="scientific">Flavobacterium geliluteum</name>
    <dbReference type="NCBI Taxonomy" id="2816120"/>
    <lineage>
        <taxon>Bacteria</taxon>
        <taxon>Pseudomonadati</taxon>
        <taxon>Bacteroidota</taxon>
        <taxon>Flavobacteriia</taxon>
        <taxon>Flavobacteriales</taxon>
        <taxon>Flavobacteriaceae</taxon>
        <taxon>Flavobacterium</taxon>
    </lineage>
</organism>
<evidence type="ECO:0000256" key="2">
    <source>
        <dbReference type="ARBA" id="ARBA00022679"/>
    </source>
</evidence>
<dbReference type="Proteomes" id="UP000675047">
    <property type="component" value="Unassembled WGS sequence"/>
</dbReference>
<evidence type="ECO:0000259" key="4">
    <source>
        <dbReference type="Pfam" id="PF22624"/>
    </source>
</evidence>